<dbReference type="PANTHER" id="PTHR11136">
    <property type="entry name" value="FOLYLPOLYGLUTAMATE SYNTHASE-RELATED"/>
    <property type="match status" value="1"/>
</dbReference>
<name>A0A1R4JIZ2_9LACT</name>
<evidence type="ECO:0000313" key="15">
    <source>
        <dbReference type="Proteomes" id="UP000195611"/>
    </source>
</evidence>
<dbReference type="GO" id="GO:0008841">
    <property type="term" value="F:dihydrofolate synthase activity"/>
    <property type="evidence" value="ECO:0007669"/>
    <property type="project" value="TreeGrafter"/>
</dbReference>
<accession>A0A1R4JIZ2</accession>
<proteinExistence type="inferred from homology"/>
<dbReference type="Pfam" id="PF02875">
    <property type="entry name" value="Mur_ligase_C"/>
    <property type="match status" value="1"/>
</dbReference>
<dbReference type="SUPFAM" id="SSF53623">
    <property type="entry name" value="MurD-like peptide ligases, catalytic domain"/>
    <property type="match status" value="1"/>
</dbReference>
<keyword evidence="7 11" id="KW-0067">ATP-binding</keyword>
<dbReference type="InterPro" id="IPR036565">
    <property type="entry name" value="Mur-like_cat_sf"/>
</dbReference>
<keyword evidence="8" id="KW-0460">Magnesium</keyword>
<dbReference type="Gene3D" id="3.40.1190.10">
    <property type="entry name" value="Mur-like, catalytic domain"/>
    <property type="match status" value="1"/>
</dbReference>
<dbReference type="GO" id="GO:0005737">
    <property type="term" value="C:cytoplasm"/>
    <property type="evidence" value="ECO:0007669"/>
    <property type="project" value="TreeGrafter"/>
</dbReference>
<keyword evidence="5" id="KW-0479">Metal-binding</keyword>
<comment type="catalytic activity">
    <reaction evidence="10">
        <text>(6S)-5,6,7,8-tetrahydrofolyl-(gamma-L-Glu)(n) + L-glutamate + ATP = (6S)-5,6,7,8-tetrahydrofolyl-(gamma-L-Glu)(n+1) + ADP + phosphate + H(+)</text>
        <dbReference type="Rhea" id="RHEA:10580"/>
        <dbReference type="Rhea" id="RHEA-COMP:14738"/>
        <dbReference type="Rhea" id="RHEA-COMP:14740"/>
        <dbReference type="ChEBI" id="CHEBI:15378"/>
        <dbReference type="ChEBI" id="CHEBI:29985"/>
        <dbReference type="ChEBI" id="CHEBI:30616"/>
        <dbReference type="ChEBI" id="CHEBI:43474"/>
        <dbReference type="ChEBI" id="CHEBI:141005"/>
        <dbReference type="ChEBI" id="CHEBI:456216"/>
        <dbReference type="EC" id="6.3.2.17"/>
    </reaction>
</comment>
<evidence type="ECO:0000256" key="3">
    <source>
        <dbReference type="ARBA" id="ARBA00013025"/>
    </source>
</evidence>
<evidence type="ECO:0000313" key="14">
    <source>
        <dbReference type="EMBL" id="SJN31979.1"/>
    </source>
</evidence>
<feature type="domain" description="Mur ligase C-terminal" evidence="12">
    <location>
        <begin position="293"/>
        <end position="412"/>
    </location>
</feature>
<comment type="cofactor">
    <cofactor evidence="1">
        <name>Mg(2+)</name>
        <dbReference type="ChEBI" id="CHEBI:18420"/>
    </cofactor>
</comment>
<dbReference type="PANTHER" id="PTHR11136:SF0">
    <property type="entry name" value="DIHYDROFOLATE SYNTHETASE-RELATED"/>
    <property type="match status" value="1"/>
</dbReference>
<dbReference type="GO" id="GO:0005524">
    <property type="term" value="F:ATP binding"/>
    <property type="evidence" value="ECO:0007669"/>
    <property type="project" value="UniProtKB-KW"/>
</dbReference>
<evidence type="ECO:0000256" key="9">
    <source>
        <dbReference type="ARBA" id="ARBA00030592"/>
    </source>
</evidence>
<dbReference type="Pfam" id="PF08245">
    <property type="entry name" value="Mur_ligase_M"/>
    <property type="match status" value="1"/>
</dbReference>
<evidence type="ECO:0000256" key="6">
    <source>
        <dbReference type="ARBA" id="ARBA00022741"/>
    </source>
</evidence>
<protein>
    <recommendedName>
        <fullName evidence="3">tetrahydrofolate synthase</fullName>
        <ecNumber evidence="3">6.3.2.17</ecNumber>
    </recommendedName>
    <alternativeName>
        <fullName evidence="9">Tetrahydrofolylpolyglutamate synthase</fullName>
    </alternativeName>
</protein>
<dbReference type="GO" id="GO:0004326">
    <property type="term" value="F:tetrahydrofolylpolyglutamate synthase activity"/>
    <property type="evidence" value="ECO:0007669"/>
    <property type="project" value="UniProtKB-EC"/>
</dbReference>
<dbReference type="InterPro" id="IPR036615">
    <property type="entry name" value="Mur_ligase_C_dom_sf"/>
</dbReference>
<evidence type="ECO:0000256" key="7">
    <source>
        <dbReference type="ARBA" id="ARBA00022840"/>
    </source>
</evidence>
<keyword evidence="6 11" id="KW-0547">Nucleotide-binding</keyword>
<dbReference type="InterPro" id="IPR001645">
    <property type="entry name" value="Folylpolyglutamate_synth"/>
</dbReference>
<dbReference type="SUPFAM" id="SSF53244">
    <property type="entry name" value="MurD-like peptide ligases, peptide-binding domain"/>
    <property type="match status" value="1"/>
</dbReference>
<sequence>MNIAEVIRLVNTNRGNGKKENLNRMYLLMEKLGNPQKRLKFIHIAGTNGKGTTAAFIASILGETALKTGLFTSPHLEVINERIKIDQKNISDEAFILFTERVVSSVEEVELELSEKLYSFEILTAIALLYFAEQQCDMVILETGIGGRLDSTNIIQSPEVAAITSIGLDHMGMLGNTAEEIAKEKAGIIKSNSIVITCFLEGSLREIFERKATQEGASLLMINPKDVEVVSASMKGQIFRYKDFKKLRIRMIGEHQLSNASIAIEVAKALKNKGYNVTEQSIKLGLEKAFWAGRMEKLLEEPTVITDGAHNEQGVELLSKNLRTLFPDQKFTFVVGMMRDKGYMDMIEKVGDLASLFLTVSPDPGRGFDAETVASDLRDKGYLAQSKKQTSEVIHYIKNKARKNEIIVVFGSLYLVGDLRKQLIQ</sequence>
<evidence type="ECO:0000256" key="8">
    <source>
        <dbReference type="ARBA" id="ARBA00022842"/>
    </source>
</evidence>
<dbReference type="GO" id="GO:0046872">
    <property type="term" value="F:metal ion binding"/>
    <property type="evidence" value="ECO:0007669"/>
    <property type="project" value="UniProtKB-KW"/>
</dbReference>
<dbReference type="Proteomes" id="UP000195611">
    <property type="component" value="Unassembled WGS sequence"/>
</dbReference>
<evidence type="ECO:0000259" key="12">
    <source>
        <dbReference type="Pfam" id="PF02875"/>
    </source>
</evidence>
<dbReference type="PIRSF" id="PIRSF001563">
    <property type="entry name" value="Folylpolyglu_synth"/>
    <property type="match status" value="1"/>
</dbReference>
<evidence type="ECO:0000256" key="4">
    <source>
        <dbReference type="ARBA" id="ARBA00022598"/>
    </source>
</evidence>
<dbReference type="InterPro" id="IPR013221">
    <property type="entry name" value="Mur_ligase_cen"/>
</dbReference>
<evidence type="ECO:0000256" key="10">
    <source>
        <dbReference type="ARBA" id="ARBA00047493"/>
    </source>
</evidence>
<gene>
    <name evidence="14" type="ORF">FM115_05645</name>
</gene>
<keyword evidence="4 11" id="KW-0436">Ligase</keyword>
<evidence type="ECO:0000259" key="13">
    <source>
        <dbReference type="Pfam" id="PF08245"/>
    </source>
</evidence>
<evidence type="ECO:0000256" key="11">
    <source>
        <dbReference type="PIRNR" id="PIRNR001563"/>
    </source>
</evidence>
<dbReference type="EMBL" id="FUKW01000080">
    <property type="protein sequence ID" value="SJN31979.1"/>
    <property type="molecule type" value="Genomic_DNA"/>
</dbReference>
<dbReference type="NCBIfam" id="TIGR01499">
    <property type="entry name" value="folC"/>
    <property type="match status" value="1"/>
</dbReference>
<comment type="similarity">
    <text evidence="2 11">Belongs to the folylpolyglutamate synthase family.</text>
</comment>
<evidence type="ECO:0000256" key="1">
    <source>
        <dbReference type="ARBA" id="ARBA00001946"/>
    </source>
</evidence>
<dbReference type="RefSeq" id="WP_087058194.1">
    <property type="nucleotide sequence ID" value="NZ_FUKW01000080.1"/>
</dbReference>
<evidence type="ECO:0000256" key="5">
    <source>
        <dbReference type="ARBA" id="ARBA00022723"/>
    </source>
</evidence>
<dbReference type="Gene3D" id="3.90.190.20">
    <property type="entry name" value="Mur ligase, C-terminal domain"/>
    <property type="match status" value="1"/>
</dbReference>
<dbReference type="PROSITE" id="PS01012">
    <property type="entry name" value="FOLYLPOLYGLU_SYNT_2"/>
    <property type="match status" value="1"/>
</dbReference>
<dbReference type="FunFam" id="3.40.1190.10:FF:000011">
    <property type="entry name" value="Folylpolyglutamate synthase/dihydrofolate synthase"/>
    <property type="match status" value="1"/>
</dbReference>
<dbReference type="InterPro" id="IPR004101">
    <property type="entry name" value="Mur_ligase_C"/>
</dbReference>
<reference evidence="14 15" key="1">
    <citation type="submission" date="2017-02" db="EMBL/GenBank/DDBJ databases">
        <authorList>
            <person name="Peterson S.W."/>
        </authorList>
    </citation>
    <scope>NUCLEOTIDE SEQUENCE [LARGE SCALE GENOMIC DNA]</scope>
    <source>
        <strain evidence="14 15">42ea</strain>
    </source>
</reference>
<evidence type="ECO:0000256" key="2">
    <source>
        <dbReference type="ARBA" id="ARBA00008276"/>
    </source>
</evidence>
<feature type="domain" description="Mur ligase central" evidence="13">
    <location>
        <begin position="44"/>
        <end position="266"/>
    </location>
</feature>
<dbReference type="AlphaFoldDB" id="A0A1R4JIZ2"/>
<dbReference type="InterPro" id="IPR018109">
    <property type="entry name" value="Folylpolyglutamate_synth_CS"/>
</dbReference>
<organism evidence="14 15">
    <name type="scientific">Marinilactibacillus psychrotolerans 42ea</name>
    <dbReference type="NCBI Taxonomy" id="1255609"/>
    <lineage>
        <taxon>Bacteria</taxon>
        <taxon>Bacillati</taxon>
        <taxon>Bacillota</taxon>
        <taxon>Bacilli</taxon>
        <taxon>Lactobacillales</taxon>
        <taxon>Carnobacteriaceae</taxon>
        <taxon>Marinilactibacillus</taxon>
    </lineage>
</organism>
<dbReference type="EC" id="6.3.2.17" evidence="3"/>